<reference evidence="3" key="1">
    <citation type="journal article" date="2015" name="Genome Announc.">
        <title>Genome sequence of the AIDS-associated pathogen Penicillium marneffei (ATCC18224) and its near taxonomic relative Talaromyces stipitatus (ATCC10500).</title>
        <authorList>
            <person name="Nierman W.C."/>
            <person name="Fedorova-Abrams N.D."/>
            <person name="Andrianopoulos A."/>
        </authorList>
    </citation>
    <scope>NUCLEOTIDE SEQUENCE [LARGE SCALE GENOMIC DNA]</scope>
    <source>
        <strain evidence="3">ATCC 18224 / CBS 334.59 / QM 7333</strain>
    </source>
</reference>
<dbReference type="PANTHER" id="PTHR11941">
    <property type="entry name" value="ENOYL-COA HYDRATASE-RELATED"/>
    <property type="match status" value="1"/>
</dbReference>
<dbReference type="Proteomes" id="UP000001294">
    <property type="component" value="Unassembled WGS sequence"/>
</dbReference>
<dbReference type="PhylomeDB" id="B6QJV9"/>
<protein>
    <recommendedName>
        <fullName evidence="4">Enoyl-CoA hydratase/isomerase family protein</fullName>
    </recommendedName>
</protein>
<evidence type="ECO:0000313" key="3">
    <source>
        <dbReference type="Proteomes" id="UP000001294"/>
    </source>
</evidence>
<evidence type="ECO:0008006" key="4">
    <source>
        <dbReference type="Google" id="ProtNLM"/>
    </source>
</evidence>
<keyword evidence="1" id="KW-0812">Transmembrane</keyword>
<dbReference type="EMBL" id="DS995902">
    <property type="protein sequence ID" value="EEA23517.1"/>
    <property type="molecule type" value="Genomic_DNA"/>
</dbReference>
<keyword evidence="3" id="KW-1185">Reference proteome</keyword>
<gene>
    <name evidence="2" type="ORF">PMAA_101040</name>
</gene>
<dbReference type="AlphaFoldDB" id="B6QJV9"/>
<dbReference type="CDD" id="cd06558">
    <property type="entry name" value="crotonase-like"/>
    <property type="match status" value="1"/>
</dbReference>
<dbReference type="InterPro" id="IPR001753">
    <property type="entry name" value="Enoyl-CoA_hydra/iso"/>
</dbReference>
<dbReference type="Pfam" id="PF00378">
    <property type="entry name" value="ECH_1"/>
    <property type="match status" value="1"/>
</dbReference>
<feature type="transmembrane region" description="Helical" evidence="1">
    <location>
        <begin position="108"/>
        <end position="130"/>
    </location>
</feature>
<accession>B6QJV9</accession>
<organism evidence="2 3">
    <name type="scientific">Talaromyces marneffei (strain ATCC 18224 / CBS 334.59 / QM 7333)</name>
    <name type="common">Penicillium marneffei</name>
    <dbReference type="NCBI Taxonomy" id="441960"/>
    <lineage>
        <taxon>Eukaryota</taxon>
        <taxon>Fungi</taxon>
        <taxon>Dikarya</taxon>
        <taxon>Ascomycota</taxon>
        <taxon>Pezizomycotina</taxon>
        <taxon>Eurotiomycetes</taxon>
        <taxon>Eurotiomycetidae</taxon>
        <taxon>Eurotiales</taxon>
        <taxon>Trichocomaceae</taxon>
        <taxon>Talaromyces</taxon>
        <taxon>Talaromyces sect. Talaromyces</taxon>
    </lineage>
</organism>
<dbReference type="InterPro" id="IPR029045">
    <property type="entry name" value="ClpP/crotonase-like_dom_sf"/>
</dbReference>
<dbReference type="PANTHER" id="PTHR11941:SF75">
    <property type="entry name" value="ENOYL-COA HYDRATASE_ISOMERASE FAMILY PROTEIN"/>
    <property type="match status" value="1"/>
</dbReference>
<keyword evidence="1" id="KW-1133">Transmembrane helix</keyword>
<evidence type="ECO:0000256" key="1">
    <source>
        <dbReference type="SAM" id="Phobius"/>
    </source>
</evidence>
<dbReference type="VEuPathDB" id="FungiDB:PMAA_101040"/>
<dbReference type="GO" id="GO:0005777">
    <property type="term" value="C:peroxisome"/>
    <property type="evidence" value="ECO:0007669"/>
    <property type="project" value="TreeGrafter"/>
</dbReference>
<dbReference type="SUPFAM" id="SSF52096">
    <property type="entry name" value="ClpP/crotonase"/>
    <property type="match status" value="1"/>
</dbReference>
<name>B6QJV9_TALMQ</name>
<dbReference type="GO" id="GO:0006635">
    <property type="term" value="P:fatty acid beta-oxidation"/>
    <property type="evidence" value="ECO:0007669"/>
    <property type="project" value="TreeGrafter"/>
</dbReference>
<dbReference type="GO" id="GO:0004165">
    <property type="term" value="F:delta(3)-delta(2)-enoyl-CoA isomerase activity"/>
    <property type="evidence" value="ECO:0007669"/>
    <property type="project" value="TreeGrafter"/>
</dbReference>
<proteinExistence type="predicted"/>
<evidence type="ECO:0000313" key="2">
    <source>
        <dbReference type="EMBL" id="EEA23517.1"/>
    </source>
</evidence>
<dbReference type="Gene3D" id="3.90.226.10">
    <property type="entry name" value="2-enoyl-CoA Hydratase, Chain A, domain 1"/>
    <property type="match status" value="1"/>
</dbReference>
<sequence length="285" mass="31594">MSKQLFSIPIASTNGTFTCTIPSDAPENSTIYLLTFTSPVDNRLIPEFLDAFSLALDILEHKYPKGVLITTSGIQKFYSNGLDLEKALSSPGFFERHLYTLFRRLLTYPMPTIALINGHAFAGGFMIAMYHDYRIQNPKRGFLCLNEIALGIPLTPPMRSIFMNKVQDGAVIRSMILEGKRFTAQEALEGKIVDGVGELPEAIDFVQKRGLLKIGSSPSFVPLKERLWAEVLDTIDNLKEWDGADEERGKRGWGGGGGHFDGPIPGNIEVRMQVPIHIYGTNLSS</sequence>
<keyword evidence="1" id="KW-0472">Membrane</keyword>
<dbReference type="OrthoDB" id="1696280at2759"/>
<dbReference type="HOGENOM" id="CLU_009834_3_1_1"/>